<dbReference type="OrthoDB" id="1663137at2759"/>
<protein>
    <recommendedName>
        <fullName evidence="6">NADH:flavin oxidoreductase/NADH oxidase N-terminal domain-containing protein</fullName>
    </recommendedName>
</protein>
<name>S8FPN9_FOMSC</name>
<dbReference type="GO" id="GO:0050661">
    <property type="term" value="F:NADP binding"/>
    <property type="evidence" value="ECO:0007669"/>
    <property type="project" value="InterPro"/>
</dbReference>
<feature type="domain" description="NADH:flavin oxidoreductase/NADH oxidase N-terminal" evidence="6">
    <location>
        <begin position="67"/>
        <end position="332"/>
    </location>
</feature>
<dbReference type="Pfam" id="PF00724">
    <property type="entry name" value="Oxidored_FMN"/>
    <property type="match status" value="1"/>
</dbReference>
<organism evidence="7 8">
    <name type="scientific">Fomitopsis schrenkii</name>
    <name type="common">Brown rot fungus</name>
    <dbReference type="NCBI Taxonomy" id="2126942"/>
    <lineage>
        <taxon>Eukaryota</taxon>
        <taxon>Fungi</taxon>
        <taxon>Dikarya</taxon>
        <taxon>Basidiomycota</taxon>
        <taxon>Agaricomycotina</taxon>
        <taxon>Agaricomycetes</taxon>
        <taxon>Polyporales</taxon>
        <taxon>Fomitopsis</taxon>
    </lineage>
</organism>
<evidence type="ECO:0000256" key="5">
    <source>
        <dbReference type="ARBA" id="ARBA00023002"/>
    </source>
</evidence>
<dbReference type="PANTHER" id="PTHR43303">
    <property type="entry name" value="NADPH DEHYDROGENASE C23G7.10C-RELATED"/>
    <property type="match status" value="1"/>
</dbReference>
<dbReference type="AlphaFoldDB" id="S8FPN9"/>
<keyword evidence="8" id="KW-1185">Reference proteome</keyword>
<gene>
    <name evidence="7" type="ORF">FOMPIDRAFT_1028885</name>
</gene>
<dbReference type="STRING" id="743788.S8FPN9"/>
<accession>S8FPN9</accession>
<evidence type="ECO:0000313" key="8">
    <source>
        <dbReference type="Proteomes" id="UP000015241"/>
    </source>
</evidence>
<keyword evidence="5" id="KW-0560">Oxidoreductase</keyword>
<dbReference type="InterPro" id="IPR013785">
    <property type="entry name" value="Aldolase_TIM"/>
</dbReference>
<keyword evidence="2" id="KW-0285">Flavoprotein</keyword>
<evidence type="ECO:0000256" key="2">
    <source>
        <dbReference type="ARBA" id="ARBA00022630"/>
    </source>
</evidence>
<evidence type="ECO:0000259" key="6">
    <source>
        <dbReference type="Pfam" id="PF00724"/>
    </source>
</evidence>
<reference evidence="7 8" key="1">
    <citation type="journal article" date="2012" name="Science">
        <title>The Paleozoic origin of enzymatic lignin decomposition reconstructed from 31 fungal genomes.</title>
        <authorList>
            <person name="Floudas D."/>
            <person name="Binder M."/>
            <person name="Riley R."/>
            <person name="Barry K."/>
            <person name="Blanchette R.A."/>
            <person name="Henrissat B."/>
            <person name="Martinez A.T."/>
            <person name="Otillar R."/>
            <person name="Spatafora J.W."/>
            <person name="Yadav J.S."/>
            <person name="Aerts A."/>
            <person name="Benoit I."/>
            <person name="Boyd A."/>
            <person name="Carlson A."/>
            <person name="Copeland A."/>
            <person name="Coutinho P.M."/>
            <person name="de Vries R.P."/>
            <person name="Ferreira P."/>
            <person name="Findley K."/>
            <person name="Foster B."/>
            <person name="Gaskell J."/>
            <person name="Glotzer D."/>
            <person name="Gorecki P."/>
            <person name="Heitman J."/>
            <person name="Hesse C."/>
            <person name="Hori C."/>
            <person name="Igarashi K."/>
            <person name="Jurgens J.A."/>
            <person name="Kallen N."/>
            <person name="Kersten P."/>
            <person name="Kohler A."/>
            <person name="Kuees U."/>
            <person name="Kumar T.K.A."/>
            <person name="Kuo A."/>
            <person name="LaButti K."/>
            <person name="Larrondo L.F."/>
            <person name="Lindquist E."/>
            <person name="Ling A."/>
            <person name="Lombard V."/>
            <person name="Lucas S."/>
            <person name="Lundell T."/>
            <person name="Martin R."/>
            <person name="McLaughlin D.J."/>
            <person name="Morgenstern I."/>
            <person name="Morin E."/>
            <person name="Murat C."/>
            <person name="Nagy L.G."/>
            <person name="Nolan M."/>
            <person name="Ohm R.A."/>
            <person name="Patyshakuliyeva A."/>
            <person name="Rokas A."/>
            <person name="Ruiz-Duenas F.J."/>
            <person name="Sabat G."/>
            <person name="Salamov A."/>
            <person name="Samejima M."/>
            <person name="Schmutz J."/>
            <person name="Slot J.C."/>
            <person name="St John F."/>
            <person name="Stenlid J."/>
            <person name="Sun H."/>
            <person name="Sun S."/>
            <person name="Syed K."/>
            <person name="Tsang A."/>
            <person name="Wiebenga A."/>
            <person name="Young D."/>
            <person name="Pisabarro A."/>
            <person name="Eastwood D.C."/>
            <person name="Martin F."/>
            <person name="Cullen D."/>
            <person name="Grigoriev I.V."/>
            <person name="Hibbett D.S."/>
        </authorList>
    </citation>
    <scope>NUCLEOTIDE SEQUENCE</scope>
    <source>
        <strain evidence="8">FP-58527</strain>
    </source>
</reference>
<evidence type="ECO:0000313" key="7">
    <source>
        <dbReference type="EMBL" id="EPT03216.1"/>
    </source>
</evidence>
<dbReference type="Proteomes" id="UP000015241">
    <property type="component" value="Unassembled WGS sequence"/>
</dbReference>
<evidence type="ECO:0000256" key="4">
    <source>
        <dbReference type="ARBA" id="ARBA00022857"/>
    </source>
</evidence>
<comment type="cofactor">
    <cofactor evidence="1">
        <name>FMN</name>
        <dbReference type="ChEBI" id="CHEBI:58210"/>
    </cofactor>
</comment>
<dbReference type="eggNOG" id="KOG0134">
    <property type="taxonomic scope" value="Eukaryota"/>
</dbReference>
<sequence length="412" mass="45115">MEDISVAAAPNTSYFTPAQVPPAGTALEPQPNGNIIPQLFQPLQIRGLRLQNRILLSPMVTQSAAQDGKVTPYHRLVEYVHSQNQKVGIQLNHTGRKGSTVALWLRAHAISTKVVGGWPDELLAPSAIPYAPGDPVPAELDESGIERIRRAWANAAARAVKAGVDTIEIHGVHGYLLHQFCSPVTNKRTDKYGGSFENRIRLAIEVVDAVRKVMPEDMPLFYRVSATDWLEEVVPDEPSWCSEDTVKLAEVLADHGVDVYDVSSAGIEPRQKIVLTEPAYQSRFAVAVKEKMGDKLLVASVGGIKDGHIAQGVLQKGIDLILVGRQFLREHQTVWAFAEQLGIAVKLPNQVDWVFAGRGSQGNKGAKERLGFEVLLHVVALVGNNIFGQAYQDIGGKRPEYLYPEVVILTPQ</sequence>
<keyword evidence="3" id="KW-0288">FMN</keyword>
<evidence type="ECO:0000256" key="3">
    <source>
        <dbReference type="ARBA" id="ARBA00022643"/>
    </source>
</evidence>
<keyword evidence="4" id="KW-0521">NADP</keyword>
<dbReference type="InParanoid" id="S8FPN9"/>
<dbReference type="InterPro" id="IPR001155">
    <property type="entry name" value="OxRdtase_FMN_N"/>
</dbReference>
<evidence type="ECO:0000256" key="1">
    <source>
        <dbReference type="ARBA" id="ARBA00001917"/>
    </source>
</evidence>
<dbReference type="GO" id="GO:0003959">
    <property type="term" value="F:NADPH dehydrogenase activity"/>
    <property type="evidence" value="ECO:0007669"/>
    <property type="project" value="InterPro"/>
</dbReference>
<dbReference type="HOGENOM" id="CLU_012153_2_1_1"/>
<dbReference type="SUPFAM" id="SSF51395">
    <property type="entry name" value="FMN-linked oxidoreductases"/>
    <property type="match status" value="1"/>
</dbReference>
<dbReference type="PANTHER" id="PTHR43303:SF4">
    <property type="entry name" value="NADPH DEHYDROGENASE C23G7.10C-RELATED"/>
    <property type="match status" value="1"/>
</dbReference>
<dbReference type="InterPro" id="IPR044152">
    <property type="entry name" value="YqjM-like"/>
</dbReference>
<proteinExistence type="predicted"/>
<dbReference type="EMBL" id="KE504131">
    <property type="protein sequence ID" value="EPT03216.1"/>
    <property type="molecule type" value="Genomic_DNA"/>
</dbReference>
<dbReference type="GO" id="GO:0010181">
    <property type="term" value="F:FMN binding"/>
    <property type="evidence" value="ECO:0007669"/>
    <property type="project" value="InterPro"/>
</dbReference>
<dbReference type="Gene3D" id="3.20.20.70">
    <property type="entry name" value="Aldolase class I"/>
    <property type="match status" value="2"/>
</dbReference>